<accession>A0A2T0RZL9</accession>
<evidence type="ECO:0000256" key="3">
    <source>
        <dbReference type="SAM" id="SignalP"/>
    </source>
</evidence>
<dbReference type="Proteomes" id="UP000239480">
    <property type="component" value="Unassembled WGS sequence"/>
</dbReference>
<dbReference type="OrthoDB" id="7203955at2"/>
<feature type="chain" id="PRO_5015615803" evidence="3">
    <location>
        <begin position="24"/>
        <end position="155"/>
    </location>
</feature>
<dbReference type="AlphaFoldDB" id="A0A2T0RZL9"/>
<keyword evidence="2" id="KW-0472">Membrane</keyword>
<reference evidence="5 6" key="1">
    <citation type="submission" date="2018-03" db="EMBL/GenBank/DDBJ databases">
        <title>Genomic Encyclopedia of Archaeal and Bacterial Type Strains, Phase II (KMG-II): from individual species to whole genera.</title>
        <authorList>
            <person name="Goeker M."/>
        </authorList>
    </citation>
    <scope>NUCLEOTIDE SEQUENCE [LARGE SCALE GENOMIC DNA]</scope>
    <source>
        <strain evidence="5 6">DSM 29328</strain>
    </source>
</reference>
<keyword evidence="1 3" id="KW-0732">Signal</keyword>
<dbReference type="GO" id="GO:0019867">
    <property type="term" value="C:outer membrane"/>
    <property type="evidence" value="ECO:0007669"/>
    <property type="project" value="InterPro"/>
</dbReference>
<dbReference type="EMBL" id="PVTD01000001">
    <property type="protein sequence ID" value="PRY26628.1"/>
    <property type="molecule type" value="Genomic_DNA"/>
</dbReference>
<feature type="signal peptide" evidence="3">
    <location>
        <begin position="1"/>
        <end position="23"/>
    </location>
</feature>
<proteinExistence type="predicted"/>
<keyword evidence="6" id="KW-1185">Reference proteome</keyword>
<protein>
    <submittedName>
        <fullName evidence="5">Beta-barrel assembly machine subunit BamE</fullName>
    </submittedName>
</protein>
<evidence type="ECO:0000313" key="5">
    <source>
        <dbReference type="EMBL" id="PRY26628.1"/>
    </source>
</evidence>
<dbReference type="RefSeq" id="WP_106203368.1">
    <property type="nucleotide sequence ID" value="NZ_PVTD01000001.1"/>
</dbReference>
<dbReference type="PROSITE" id="PS51257">
    <property type="entry name" value="PROKAR_LIPOPROTEIN"/>
    <property type="match status" value="1"/>
</dbReference>
<organism evidence="5 6">
    <name type="scientific">Aliiruegeria haliotis</name>
    <dbReference type="NCBI Taxonomy" id="1280846"/>
    <lineage>
        <taxon>Bacteria</taxon>
        <taxon>Pseudomonadati</taxon>
        <taxon>Pseudomonadota</taxon>
        <taxon>Alphaproteobacteria</taxon>
        <taxon>Rhodobacterales</taxon>
        <taxon>Roseobacteraceae</taxon>
        <taxon>Aliiruegeria</taxon>
    </lineage>
</organism>
<feature type="domain" description="Outer membrane protein assembly factor BamE" evidence="4">
    <location>
        <begin position="36"/>
        <end position="111"/>
    </location>
</feature>
<sequence>MGRQSRKAFGRVTRALIVGAALAAATACTPLYDNHGYTPSDADLAQIKVGVDTRESVAETVGSPSASGVLRDSGYYYVSQRVRTYTYQAPEVIERQVVAISFNSRGVVTNIERFGLQDGNVVALSRRVTDSNVQGVGFLRQLMGNVGRFNLGSNL</sequence>
<name>A0A2T0RZL9_9RHOB</name>
<gene>
    <name evidence="5" type="ORF">CLV78_101729</name>
</gene>
<dbReference type="InterPro" id="IPR037873">
    <property type="entry name" value="BamE-like"/>
</dbReference>
<evidence type="ECO:0000256" key="2">
    <source>
        <dbReference type="ARBA" id="ARBA00023136"/>
    </source>
</evidence>
<comment type="caution">
    <text evidence="5">The sequence shown here is derived from an EMBL/GenBank/DDBJ whole genome shotgun (WGS) entry which is preliminary data.</text>
</comment>
<dbReference type="Pfam" id="PF04355">
    <property type="entry name" value="BamE"/>
    <property type="match status" value="1"/>
</dbReference>
<evidence type="ECO:0000256" key="1">
    <source>
        <dbReference type="ARBA" id="ARBA00022729"/>
    </source>
</evidence>
<dbReference type="InterPro" id="IPR007450">
    <property type="entry name" value="BamE_dom"/>
</dbReference>
<evidence type="ECO:0000259" key="4">
    <source>
        <dbReference type="Pfam" id="PF04355"/>
    </source>
</evidence>
<evidence type="ECO:0000313" key="6">
    <source>
        <dbReference type="Proteomes" id="UP000239480"/>
    </source>
</evidence>
<dbReference type="Gene3D" id="3.30.1450.10">
    <property type="match status" value="1"/>
</dbReference>